<gene>
    <name evidence="2" type="ORF">SAMN05421813_13116</name>
</gene>
<evidence type="ECO:0000313" key="3">
    <source>
        <dbReference type="Proteomes" id="UP000199226"/>
    </source>
</evidence>
<organism evidence="2 3">
    <name type="scientific">Daejeonella rubra</name>
    <dbReference type="NCBI Taxonomy" id="990371"/>
    <lineage>
        <taxon>Bacteria</taxon>
        <taxon>Pseudomonadati</taxon>
        <taxon>Bacteroidota</taxon>
        <taxon>Sphingobacteriia</taxon>
        <taxon>Sphingobacteriales</taxon>
        <taxon>Sphingobacteriaceae</taxon>
        <taxon>Daejeonella</taxon>
    </lineage>
</organism>
<feature type="coiled-coil region" evidence="1">
    <location>
        <begin position="23"/>
        <end position="134"/>
    </location>
</feature>
<dbReference type="SUPFAM" id="SSF58113">
    <property type="entry name" value="Apolipoprotein A-I"/>
    <property type="match status" value="1"/>
</dbReference>
<dbReference type="Gene3D" id="1.20.120.20">
    <property type="entry name" value="Apolipoprotein"/>
    <property type="match status" value="1"/>
</dbReference>
<dbReference type="RefSeq" id="WP_090706561.1">
    <property type="nucleotide sequence ID" value="NZ_FNHH01000031.1"/>
</dbReference>
<evidence type="ECO:0000313" key="2">
    <source>
        <dbReference type="EMBL" id="SDM97189.1"/>
    </source>
</evidence>
<dbReference type="AlphaFoldDB" id="A0A1G9XK19"/>
<dbReference type="PROSITE" id="PS51257">
    <property type="entry name" value="PROKAR_LIPOPROTEIN"/>
    <property type="match status" value="1"/>
</dbReference>
<evidence type="ECO:0000256" key="1">
    <source>
        <dbReference type="SAM" id="Coils"/>
    </source>
</evidence>
<protein>
    <submittedName>
        <fullName evidence="2">Ribonucrease Y</fullName>
    </submittedName>
</protein>
<dbReference type="Proteomes" id="UP000199226">
    <property type="component" value="Unassembled WGS sequence"/>
</dbReference>
<proteinExistence type="predicted"/>
<keyword evidence="1" id="KW-0175">Coiled coil</keyword>
<dbReference type="OrthoDB" id="1122839at2"/>
<dbReference type="STRING" id="990371.SAMN05421813_13116"/>
<keyword evidence="3" id="KW-1185">Reference proteome</keyword>
<name>A0A1G9XK19_9SPHI</name>
<accession>A0A1G9XK19</accession>
<dbReference type="EMBL" id="FNHH01000031">
    <property type="protein sequence ID" value="SDM97189.1"/>
    <property type="molecule type" value="Genomic_DNA"/>
</dbReference>
<reference evidence="3" key="1">
    <citation type="submission" date="2016-10" db="EMBL/GenBank/DDBJ databases">
        <authorList>
            <person name="Varghese N."/>
            <person name="Submissions S."/>
        </authorList>
    </citation>
    <scope>NUCLEOTIDE SEQUENCE [LARGE SCALE GENOMIC DNA]</scope>
    <source>
        <strain evidence="3">DSM 24536</strain>
    </source>
</reference>
<sequence length="168" mass="19172">MKKTIGIIAITGLTVALTLSGCGDASKKHAEEAKENVKEANKDMKEAVKDAEEEAKIRATENWTKFKNESDSTIAVMENQVKEYREKISKANKKEKERLNGELDKLEQNLNKLKKKLNQRNDEFKKSLKRLDESVDAKSDSIKQELKHDMDGLNKALKDFFKDNVESK</sequence>